<feature type="domain" description="AB hydrolase-1" evidence="11">
    <location>
        <begin position="105"/>
        <end position="361"/>
    </location>
</feature>
<dbReference type="InterPro" id="IPR002410">
    <property type="entry name" value="Peptidase_S33"/>
</dbReference>
<dbReference type="NCBIfam" id="TIGR01249">
    <property type="entry name" value="pro_imino_pep_1"/>
    <property type="match status" value="1"/>
</dbReference>
<accession>A0A418ZZG5</accession>
<keyword evidence="7" id="KW-0963">Cytoplasm</keyword>
<dbReference type="EC" id="3.4.11.5" evidence="4 10"/>
<evidence type="ECO:0000256" key="9">
    <source>
        <dbReference type="ARBA" id="ARBA00022801"/>
    </source>
</evidence>
<evidence type="ECO:0000256" key="10">
    <source>
        <dbReference type="RuleBase" id="RU003421"/>
    </source>
</evidence>
<evidence type="ECO:0000256" key="5">
    <source>
        <dbReference type="ARBA" id="ARBA00021843"/>
    </source>
</evidence>
<dbReference type="PRINTS" id="PR00793">
    <property type="entry name" value="PROAMNOPTASE"/>
</dbReference>
<evidence type="ECO:0000313" key="13">
    <source>
        <dbReference type="Proteomes" id="UP000285530"/>
    </source>
</evidence>
<evidence type="ECO:0000256" key="8">
    <source>
        <dbReference type="ARBA" id="ARBA00022670"/>
    </source>
</evidence>
<keyword evidence="8 10" id="KW-0645">Protease</keyword>
<evidence type="ECO:0000256" key="1">
    <source>
        <dbReference type="ARBA" id="ARBA00001585"/>
    </source>
</evidence>
<protein>
    <recommendedName>
        <fullName evidence="5 10">Proline iminopeptidase</fullName>
        <ecNumber evidence="4 10">3.4.11.5</ecNumber>
    </recommendedName>
</protein>
<dbReference type="Proteomes" id="UP000285530">
    <property type="component" value="Unassembled WGS sequence"/>
</dbReference>
<evidence type="ECO:0000259" key="11">
    <source>
        <dbReference type="Pfam" id="PF00561"/>
    </source>
</evidence>
<dbReference type="EMBL" id="QZEV01000016">
    <property type="protein sequence ID" value="RJL05873.1"/>
    <property type="molecule type" value="Genomic_DNA"/>
</dbReference>
<comment type="caution">
    <text evidence="12">The sequence shown here is derived from an EMBL/GenBank/DDBJ whole genome shotgun (WGS) entry which is preliminary data.</text>
</comment>
<dbReference type="PANTHER" id="PTHR43722:SF1">
    <property type="entry name" value="PROLINE IMINOPEPTIDASE"/>
    <property type="match status" value="1"/>
</dbReference>
<organism evidence="12 13">
    <name type="scientific">Paracoccus aestuarii</name>
    <dbReference type="NCBI Taxonomy" id="453842"/>
    <lineage>
        <taxon>Bacteria</taxon>
        <taxon>Pseudomonadati</taxon>
        <taxon>Pseudomonadota</taxon>
        <taxon>Alphaproteobacteria</taxon>
        <taxon>Rhodobacterales</taxon>
        <taxon>Paracoccaceae</taxon>
        <taxon>Paracoccus</taxon>
    </lineage>
</organism>
<dbReference type="GO" id="GO:0006508">
    <property type="term" value="P:proteolysis"/>
    <property type="evidence" value="ECO:0007669"/>
    <property type="project" value="UniProtKB-KW"/>
</dbReference>
<name>A0A418ZZG5_9RHOB</name>
<dbReference type="SUPFAM" id="SSF53474">
    <property type="entry name" value="alpha/beta-Hydrolases"/>
    <property type="match status" value="1"/>
</dbReference>
<evidence type="ECO:0000256" key="6">
    <source>
        <dbReference type="ARBA" id="ARBA00022438"/>
    </source>
</evidence>
<keyword evidence="6 10" id="KW-0031">Aminopeptidase</keyword>
<evidence type="ECO:0000313" key="12">
    <source>
        <dbReference type="EMBL" id="RJL05873.1"/>
    </source>
</evidence>
<dbReference type="RefSeq" id="WP_119885594.1">
    <property type="nucleotide sequence ID" value="NZ_CP067169.1"/>
</dbReference>
<dbReference type="GO" id="GO:0005737">
    <property type="term" value="C:cytoplasm"/>
    <property type="evidence" value="ECO:0007669"/>
    <property type="project" value="UniProtKB-SubCell"/>
</dbReference>
<dbReference type="GO" id="GO:0004177">
    <property type="term" value="F:aminopeptidase activity"/>
    <property type="evidence" value="ECO:0007669"/>
    <property type="project" value="UniProtKB-KW"/>
</dbReference>
<dbReference type="AlphaFoldDB" id="A0A418ZZG5"/>
<evidence type="ECO:0000256" key="2">
    <source>
        <dbReference type="ARBA" id="ARBA00004496"/>
    </source>
</evidence>
<keyword evidence="13" id="KW-1185">Reference proteome</keyword>
<dbReference type="OrthoDB" id="9796770at2"/>
<dbReference type="Pfam" id="PF00561">
    <property type="entry name" value="Abhydrolase_1"/>
    <property type="match status" value="1"/>
</dbReference>
<evidence type="ECO:0000256" key="4">
    <source>
        <dbReference type="ARBA" id="ARBA00012568"/>
    </source>
</evidence>
<reference evidence="12 13" key="1">
    <citation type="submission" date="2018-09" db="EMBL/GenBank/DDBJ databases">
        <title>Paracoccus onubensis nov. sp. a moderate halophilic bacterium isolated from Gruta de las Maravillas (Aracena, Spain).</title>
        <authorList>
            <person name="Jurado V."/>
            <person name="Gutierrez-Patricio S."/>
            <person name="Gonzalez-Pimentel J.L."/>
            <person name="Laiz L."/>
            <person name="Saiz-Jimenez C."/>
        </authorList>
    </citation>
    <scope>NUCLEOTIDE SEQUENCE [LARGE SCALE GENOMIC DNA]</scope>
    <source>
        <strain evidence="12 13">DSM 19484</strain>
    </source>
</reference>
<dbReference type="InterPro" id="IPR000073">
    <property type="entry name" value="AB_hydrolase_1"/>
</dbReference>
<comment type="subcellular location">
    <subcellularLocation>
        <location evidence="2">Cytoplasm</location>
    </subcellularLocation>
</comment>
<evidence type="ECO:0000256" key="7">
    <source>
        <dbReference type="ARBA" id="ARBA00022490"/>
    </source>
</evidence>
<gene>
    <name evidence="12" type="primary">pip</name>
    <name evidence="12" type="ORF">D3P06_05440</name>
</gene>
<dbReference type="InterPro" id="IPR029058">
    <property type="entry name" value="AB_hydrolase_fold"/>
</dbReference>
<evidence type="ECO:0000256" key="3">
    <source>
        <dbReference type="ARBA" id="ARBA00010088"/>
    </source>
</evidence>
<keyword evidence="9 10" id="KW-0378">Hydrolase</keyword>
<dbReference type="InterPro" id="IPR005944">
    <property type="entry name" value="Pro_iminopeptidase"/>
</dbReference>
<comment type="catalytic activity">
    <reaction evidence="1 10">
        <text>Release of N-terminal proline from a peptide.</text>
        <dbReference type="EC" id="3.4.11.5"/>
    </reaction>
</comment>
<dbReference type="PANTHER" id="PTHR43722">
    <property type="entry name" value="PROLINE IMINOPEPTIDASE"/>
    <property type="match status" value="1"/>
</dbReference>
<comment type="similarity">
    <text evidence="3 10">Belongs to the peptidase S33 family.</text>
</comment>
<dbReference type="Gene3D" id="3.40.50.1820">
    <property type="entry name" value="alpha/beta hydrolase"/>
    <property type="match status" value="1"/>
</dbReference>
<sequence length="387" mass="42911">MPCLKNRRGVQTHARAFRLAASVVAPATAGEWPKGTTTDPFNGLVMRISHLLPECPAEYPSRMVDAFHQPGTVCGTQRSEERLAVHSRHELHLERHGTAGALPTVFLHGGPGAGLSYACLNSFDLSRHDLVLFDQRGAGRSTPSAELDGNTTALLIEDLERIRTHFGFDSWMVAGGSWGSCLALAYAQAHPERVLALRLHGIFLGRPEEVRWWFHGIASVFPDEWEHFASHVPADERGDLLTAFYHRLISADLAVQESAAWALRNFSARTQTLEPDEAHVAHLLSSPARYLPVARLFTHYCMNRFFLPEGALLAGIDRIRHIPAEILQGRYDMVTPMTSAWDLHKAWPEARFEIVTLANHASSPAMLAAQRAATQRLLERTHAVGPN</sequence>
<proteinExistence type="inferred from homology"/>